<name>A0ABS5RL85_9MYCO</name>
<keyword evidence="1" id="KW-0732">Signal</keyword>
<dbReference type="Pfam" id="PF11259">
    <property type="entry name" value="DUF3060"/>
    <property type="match status" value="1"/>
</dbReference>
<keyword evidence="3" id="KW-1185">Reference proteome</keyword>
<gene>
    <name evidence="2" type="ORF">KIH27_15150</name>
</gene>
<proteinExistence type="predicted"/>
<dbReference type="InterPro" id="IPR021417">
    <property type="entry name" value="DUF3060"/>
</dbReference>
<dbReference type="Proteomes" id="UP001519535">
    <property type="component" value="Unassembled WGS sequence"/>
</dbReference>
<feature type="signal peptide" evidence="1">
    <location>
        <begin position="1"/>
        <end position="19"/>
    </location>
</feature>
<dbReference type="RefSeq" id="WP_214093791.1">
    <property type="nucleotide sequence ID" value="NZ_JAHCLR010000033.1"/>
</dbReference>
<protein>
    <submittedName>
        <fullName evidence="2">DUF3060 domain-containing protein</fullName>
    </submittedName>
</protein>
<comment type="caution">
    <text evidence="2">The sequence shown here is derived from an EMBL/GenBank/DDBJ whole genome shotgun (WGS) entry which is preliminary data.</text>
</comment>
<dbReference type="EMBL" id="JAHCLR010000033">
    <property type="protein sequence ID" value="MBS9534929.1"/>
    <property type="molecule type" value="Genomic_DNA"/>
</dbReference>
<accession>A0ABS5RL85</accession>
<organism evidence="2 3">
    <name type="scientific">Mycolicibacter acidiphilus</name>
    <dbReference type="NCBI Taxonomy" id="2835306"/>
    <lineage>
        <taxon>Bacteria</taxon>
        <taxon>Bacillati</taxon>
        <taxon>Actinomycetota</taxon>
        <taxon>Actinomycetes</taxon>
        <taxon>Mycobacteriales</taxon>
        <taxon>Mycobacteriaceae</taxon>
        <taxon>Mycolicibacter</taxon>
    </lineage>
</organism>
<evidence type="ECO:0000313" key="2">
    <source>
        <dbReference type="EMBL" id="MBS9534929.1"/>
    </source>
</evidence>
<feature type="chain" id="PRO_5045128484" evidence="1">
    <location>
        <begin position="20"/>
        <end position="136"/>
    </location>
</feature>
<evidence type="ECO:0000313" key="3">
    <source>
        <dbReference type="Proteomes" id="UP001519535"/>
    </source>
</evidence>
<sequence length="136" mass="14258">MRRPPPLLAILGASAITLAALTGVSECGGPKNGHSAAKKVRDPQSEFASTINYGAFGTTTQVNCADGKSLNVSGSNNTLTVRGHCRLVNVLGADNKIAIDQVDRILTITGLNNTVTYRSGTPQVEDHGSGNTIRRR</sequence>
<reference evidence="2 3" key="1">
    <citation type="submission" date="2021-05" db="EMBL/GenBank/DDBJ databases">
        <title>Mycobacterium acidophilum sp. nov., an extremely acid-tolerant member of the genus Mycobacterium.</title>
        <authorList>
            <person name="Xia J."/>
        </authorList>
    </citation>
    <scope>NUCLEOTIDE SEQUENCE [LARGE SCALE GENOMIC DNA]</scope>
    <source>
        <strain evidence="2 3">M1</strain>
    </source>
</reference>
<evidence type="ECO:0000256" key="1">
    <source>
        <dbReference type="SAM" id="SignalP"/>
    </source>
</evidence>